<proteinExistence type="predicted"/>
<evidence type="ECO:0000313" key="2">
    <source>
        <dbReference type="Proteomes" id="UP000604001"/>
    </source>
</evidence>
<dbReference type="EMBL" id="JACMYC010000007">
    <property type="protein sequence ID" value="MBC2961324.1"/>
    <property type="molecule type" value="Genomic_DNA"/>
</dbReference>
<name>A0ABR6UA56_9ACTN</name>
<accession>A0ABR6UA56</accession>
<dbReference type="Proteomes" id="UP000604001">
    <property type="component" value="Unassembled WGS sequence"/>
</dbReference>
<comment type="caution">
    <text evidence="1">The sequence shown here is derived from an EMBL/GenBank/DDBJ whole genome shotgun (WGS) entry which is preliminary data.</text>
</comment>
<dbReference type="RefSeq" id="WP_186346538.1">
    <property type="nucleotide sequence ID" value="NZ_JACMYC010000007.1"/>
</dbReference>
<protein>
    <submittedName>
        <fullName evidence="1">Uncharacterized protein</fullName>
    </submittedName>
</protein>
<sequence>MAMPNPSRPAPVTWADLVHIQATHGIRPTGTDPAKPARVLHAVYAAWEAAEGVAPGRGNLMPVHLLTGHVRQHLRAEGRVLDTGSLRALIVNALNDPASGLEIELRPYHRKAA</sequence>
<evidence type="ECO:0000313" key="1">
    <source>
        <dbReference type="EMBL" id="MBC2961324.1"/>
    </source>
</evidence>
<organism evidence="1 2">
    <name type="scientific">Nocardioides deserti</name>
    <dbReference type="NCBI Taxonomy" id="1588644"/>
    <lineage>
        <taxon>Bacteria</taxon>
        <taxon>Bacillati</taxon>
        <taxon>Actinomycetota</taxon>
        <taxon>Actinomycetes</taxon>
        <taxon>Propionibacteriales</taxon>
        <taxon>Nocardioidaceae</taxon>
        <taxon>Nocardioides</taxon>
    </lineage>
</organism>
<reference evidence="1 2" key="1">
    <citation type="submission" date="2020-08" db="EMBL/GenBank/DDBJ databases">
        <title>novel species in genus Nocardioides.</title>
        <authorList>
            <person name="Zhang G."/>
        </authorList>
    </citation>
    <scope>NUCLEOTIDE SEQUENCE [LARGE SCALE GENOMIC DNA]</scope>
    <source>
        <strain evidence="1 2">SC8A-24</strain>
    </source>
</reference>
<keyword evidence="2" id="KW-1185">Reference proteome</keyword>
<gene>
    <name evidence="1" type="ORF">H7344_13545</name>
</gene>